<accession>A0A1T3P8I2</accession>
<feature type="domain" description="Glycosyl transferase family 28 C-terminal" evidence="1">
    <location>
        <begin position="258"/>
        <end position="299"/>
    </location>
</feature>
<comment type="caution">
    <text evidence="2">The sequence shown here is derived from an EMBL/GenBank/DDBJ whole genome shotgun (WGS) entry which is preliminary data.</text>
</comment>
<dbReference type="Gene3D" id="3.40.50.2000">
    <property type="entry name" value="Glycogen Phosphorylase B"/>
    <property type="match status" value="1"/>
</dbReference>
<dbReference type="EMBL" id="MWQN01000001">
    <property type="protein sequence ID" value="OPC85333.1"/>
    <property type="molecule type" value="Genomic_DNA"/>
</dbReference>
<dbReference type="GO" id="GO:0016758">
    <property type="term" value="F:hexosyltransferase activity"/>
    <property type="evidence" value="ECO:0007669"/>
    <property type="project" value="InterPro"/>
</dbReference>
<dbReference type="SUPFAM" id="SSF53756">
    <property type="entry name" value="UDP-Glycosyltransferase/glycogen phosphorylase"/>
    <property type="match status" value="1"/>
</dbReference>
<evidence type="ECO:0000313" key="3">
    <source>
        <dbReference type="Proteomes" id="UP000190037"/>
    </source>
</evidence>
<dbReference type="Proteomes" id="UP000190037">
    <property type="component" value="Unassembled WGS sequence"/>
</dbReference>
<sequence>MLGGDDGRRLRGAVPGVGAVIGYYVHHHGRGHLHRAVCVARCARTPITGLSSLPRPDGWAGDWVRLPIDTGPPGRPVADPTAGGRLHWAPLGHEGLRGRMAITARWIARAAPELFVSDVSVEMACLARLMGVRIAVMAMRGNRLDAPHDLAYTMADALIAPWPAALPEPDWPEAWRSKTAHVGAFSRYDGRPVPARGERANDPRPRPRVAVLLGAGGSDVSGEELREARAATPEWEWQVLGHPDAPWCEDPWPVLCGADVLVTHGGQNAIAECAAARRPTICIPQDRPFGEQRATGRALAAGGLAVVRPHWPSAAEWPRLLESTRRRDGSRWAMWAPGDGATRAAAVLDAPAASPVPGGHACASP</sequence>
<dbReference type="AlphaFoldDB" id="A0A1T3P8I2"/>
<proteinExistence type="predicted"/>
<reference evidence="2 3" key="1">
    <citation type="submission" date="2017-03" db="EMBL/GenBank/DDBJ databases">
        <title>Draft genome sequence of Streptomyces scabrisporus NF3, endophyte isolated from Amphipterygium adstringens.</title>
        <authorList>
            <person name="Vazquez M."/>
            <person name="Ceapa C.D."/>
            <person name="Rodriguez Luna D."/>
            <person name="Sanchez Esquivel S."/>
        </authorList>
    </citation>
    <scope>NUCLEOTIDE SEQUENCE [LARGE SCALE GENOMIC DNA]</scope>
    <source>
        <strain evidence="2 3">NF3</strain>
    </source>
</reference>
<gene>
    <name evidence="2" type="ORF">B4N89_26745</name>
</gene>
<name>A0A1T3P8I2_9ACTN</name>
<keyword evidence="3" id="KW-1185">Reference proteome</keyword>
<organism evidence="2 3">
    <name type="scientific">Embleya scabrispora</name>
    <dbReference type="NCBI Taxonomy" id="159449"/>
    <lineage>
        <taxon>Bacteria</taxon>
        <taxon>Bacillati</taxon>
        <taxon>Actinomycetota</taxon>
        <taxon>Actinomycetes</taxon>
        <taxon>Kitasatosporales</taxon>
        <taxon>Streptomycetaceae</taxon>
        <taxon>Embleya</taxon>
    </lineage>
</organism>
<protein>
    <recommendedName>
        <fullName evidence="1">Glycosyl transferase family 28 C-terminal domain-containing protein</fullName>
    </recommendedName>
</protein>
<dbReference type="Pfam" id="PF04101">
    <property type="entry name" value="Glyco_tran_28_C"/>
    <property type="match status" value="1"/>
</dbReference>
<dbReference type="InterPro" id="IPR007235">
    <property type="entry name" value="Glyco_trans_28_C"/>
</dbReference>
<evidence type="ECO:0000313" key="2">
    <source>
        <dbReference type="EMBL" id="OPC85333.1"/>
    </source>
</evidence>
<evidence type="ECO:0000259" key="1">
    <source>
        <dbReference type="Pfam" id="PF04101"/>
    </source>
</evidence>
<dbReference type="STRING" id="159449.B4N89_26745"/>